<feature type="transmembrane region" description="Helical" evidence="1">
    <location>
        <begin position="87"/>
        <end position="109"/>
    </location>
</feature>
<accession>A0A7X9QFZ8</accession>
<keyword evidence="1" id="KW-1133">Transmembrane helix</keyword>
<organism evidence="2 3">
    <name type="scientific">Streptococcus ratti</name>
    <dbReference type="NCBI Taxonomy" id="1341"/>
    <lineage>
        <taxon>Bacteria</taxon>
        <taxon>Bacillati</taxon>
        <taxon>Bacillota</taxon>
        <taxon>Bacilli</taxon>
        <taxon>Lactobacillales</taxon>
        <taxon>Streptococcaceae</taxon>
        <taxon>Streptococcus</taxon>
    </lineage>
</organism>
<sequence length="110" mass="12299">MMVGQIILTISLFLFLSGAIFTSYQIFKIVELDARARGLNAPELWGLSAAGRGNLIGLILYFKHRENYPIKNFPPNKQAESLKRKRWAVFALFLDGLGAVGIVLATCWLN</sequence>
<gene>
    <name evidence="2" type="ORF">HHO37_03880</name>
</gene>
<keyword evidence="1" id="KW-0812">Transmembrane</keyword>
<comment type="caution">
    <text evidence="2">The sequence shown here is derived from an EMBL/GenBank/DDBJ whole genome shotgun (WGS) entry which is preliminary data.</text>
</comment>
<dbReference type="Proteomes" id="UP000532121">
    <property type="component" value="Unassembled WGS sequence"/>
</dbReference>
<dbReference type="RefSeq" id="WP_193523261.1">
    <property type="nucleotide sequence ID" value="NZ_JABASA010000006.1"/>
</dbReference>
<evidence type="ECO:0000313" key="3">
    <source>
        <dbReference type="Proteomes" id="UP000532121"/>
    </source>
</evidence>
<dbReference type="AlphaFoldDB" id="A0A7X9QFZ8"/>
<evidence type="ECO:0000256" key="1">
    <source>
        <dbReference type="SAM" id="Phobius"/>
    </source>
</evidence>
<reference evidence="2 3" key="1">
    <citation type="submission" date="2020-04" db="EMBL/GenBank/DDBJ databases">
        <title>MicrobeNet Type strains.</title>
        <authorList>
            <person name="Nicholson A.C."/>
        </authorList>
    </citation>
    <scope>NUCLEOTIDE SEQUENCE [LARGE SCALE GENOMIC DNA]</scope>
    <source>
        <strain evidence="2 3">DSM 22768</strain>
    </source>
</reference>
<dbReference type="EMBL" id="JABASA010000006">
    <property type="protein sequence ID" value="NMD48833.1"/>
    <property type="molecule type" value="Genomic_DNA"/>
</dbReference>
<proteinExistence type="predicted"/>
<keyword evidence="1" id="KW-0472">Membrane</keyword>
<protein>
    <submittedName>
        <fullName evidence="2">Uncharacterized protein</fullName>
    </submittedName>
</protein>
<evidence type="ECO:0000313" key="2">
    <source>
        <dbReference type="EMBL" id="NMD48833.1"/>
    </source>
</evidence>
<name>A0A7X9QFZ8_STRRT</name>